<evidence type="ECO:0000256" key="1">
    <source>
        <dbReference type="SAM" id="MobiDB-lite"/>
    </source>
</evidence>
<feature type="region of interest" description="Disordered" evidence="1">
    <location>
        <begin position="51"/>
        <end position="72"/>
    </location>
</feature>
<name>A0A354YYA2_9FIRM</name>
<sequence length="103" mass="11852">MELSNKNTWFLDRPIKCLAAGERNPGRFPTGWLGWRKAAFISDGPAGTWWNPKMEQGSARRKYNTPKKGGVKKYKKNPELIRFSEGRGINNENIQVRWCSLLV</sequence>
<feature type="compositionally biased region" description="Basic residues" evidence="1">
    <location>
        <begin position="59"/>
        <end position="72"/>
    </location>
</feature>
<dbReference type="Proteomes" id="UP000263273">
    <property type="component" value="Unassembled WGS sequence"/>
</dbReference>
<organism evidence="2 3">
    <name type="scientific">Syntrophomonas wolfei</name>
    <dbReference type="NCBI Taxonomy" id="863"/>
    <lineage>
        <taxon>Bacteria</taxon>
        <taxon>Bacillati</taxon>
        <taxon>Bacillota</taxon>
        <taxon>Clostridia</taxon>
        <taxon>Eubacteriales</taxon>
        <taxon>Syntrophomonadaceae</taxon>
        <taxon>Syntrophomonas</taxon>
    </lineage>
</organism>
<protein>
    <submittedName>
        <fullName evidence="2">Uncharacterized protein</fullName>
    </submittedName>
</protein>
<comment type="caution">
    <text evidence="2">The sequence shown here is derived from an EMBL/GenBank/DDBJ whole genome shotgun (WGS) entry which is preliminary data.</text>
</comment>
<dbReference type="EMBL" id="DNZF01000158">
    <property type="protein sequence ID" value="HBK53696.1"/>
    <property type="molecule type" value="Genomic_DNA"/>
</dbReference>
<evidence type="ECO:0000313" key="3">
    <source>
        <dbReference type="Proteomes" id="UP000263273"/>
    </source>
</evidence>
<accession>A0A354YYA2</accession>
<reference evidence="2 3" key="1">
    <citation type="journal article" date="2018" name="Nat. Biotechnol.">
        <title>A standardized bacterial taxonomy based on genome phylogeny substantially revises the tree of life.</title>
        <authorList>
            <person name="Parks D.H."/>
            <person name="Chuvochina M."/>
            <person name="Waite D.W."/>
            <person name="Rinke C."/>
            <person name="Skarshewski A."/>
            <person name="Chaumeil P.A."/>
            <person name="Hugenholtz P."/>
        </authorList>
    </citation>
    <scope>NUCLEOTIDE SEQUENCE [LARGE SCALE GENOMIC DNA]</scope>
    <source>
        <strain evidence="2">UBA10948</strain>
    </source>
</reference>
<proteinExistence type="predicted"/>
<dbReference type="AlphaFoldDB" id="A0A354YYA2"/>
<evidence type="ECO:0000313" key="2">
    <source>
        <dbReference type="EMBL" id="HBK53696.1"/>
    </source>
</evidence>
<gene>
    <name evidence="2" type="ORF">DDZ44_07160</name>
</gene>